<name>A0A368QGM1_SETIT</name>
<feature type="compositionally biased region" description="Basic and acidic residues" evidence="1">
    <location>
        <begin position="126"/>
        <end position="140"/>
    </location>
</feature>
<accession>A0A368QGM1</accession>
<evidence type="ECO:0000313" key="2">
    <source>
        <dbReference type="EMBL" id="RCV17089.1"/>
    </source>
</evidence>
<dbReference type="AlphaFoldDB" id="A0A368QGM1"/>
<feature type="region of interest" description="Disordered" evidence="1">
    <location>
        <begin position="89"/>
        <end position="155"/>
    </location>
</feature>
<sequence>MSSWRDEQNRIPPWNEHPKCHCGFRVWLQVWEDRVPRGKKGCRYFKCPDIDDDFKACTFMEWIDTRPLGEVGIIPMQERRIRQQQIHLKSTEDDLQRQRNQLGAREAALKRQEEEFETRQAQLLQEEERQKKMKKEEGECSSKTTRMGKLPRFTQ</sequence>
<evidence type="ECO:0000256" key="1">
    <source>
        <dbReference type="SAM" id="MobiDB-lite"/>
    </source>
</evidence>
<organism evidence="2">
    <name type="scientific">Setaria italica</name>
    <name type="common">Foxtail millet</name>
    <name type="synonym">Panicum italicum</name>
    <dbReference type="NCBI Taxonomy" id="4555"/>
    <lineage>
        <taxon>Eukaryota</taxon>
        <taxon>Viridiplantae</taxon>
        <taxon>Streptophyta</taxon>
        <taxon>Embryophyta</taxon>
        <taxon>Tracheophyta</taxon>
        <taxon>Spermatophyta</taxon>
        <taxon>Magnoliopsida</taxon>
        <taxon>Liliopsida</taxon>
        <taxon>Poales</taxon>
        <taxon>Poaceae</taxon>
        <taxon>PACMAD clade</taxon>
        <taxon>Panicoideae</taxon>
        <taxon>Panicodae</taxon>
        <taxon>Paniceae</taxon>
        <taxon>Cenchrinae</taxon>
        <taxon>Setaria</taxon>
    </lineage>
</organism>
<proteinExistence type="predicted"/>
<evidence type="ECO:0008006" key="3">
    <source>
        <dbReference type="Google" id="ProtNLM"/>
    </source>
</evidence>
<dbReference type="EMBL" id="CM003530">
    <property type="protein sequence ID" value="RCV17089.1"/>
    <property type="molecule type" value="Genomic_DNA"/>
</dbReference>
<protein>
    <recommendedName>
        <fullName evidence="3">Zinc finger GRF-type domain-containing protein</fullName>
    </recommendedName>
</protein>
<reference evidence="2" key="2">
    <citation type="submission" date="2015-07" db="EMBL/GenBank/DDBJ databases">
        <authorList>
            <person name="Noorani M."/>
        </authorList>
    </citation>
    <scope>NUCLEOTIDE SEQUENCE</scope>
    <source>
        <strain evidence="2">Yugu1</strain>
    </source>
</reference>
<gene>
    <name evidence="2" type="ORF">SETIT_3G191600v2</name>
</gene>
<reference evidence="2" key="1">
    <citation type="journal article" date="2012" name="Nat. Biotechnol.">
        <title>Reference genome sequence of the model plant Setaria.</title>
        <authorList>
            <person name="Bennetzen J.L."/>
            <person name="Schmutz J."/>
            <person name="Wang H."/>
            <person name="Percifield R."/>
            <person name="Hawkins J."/>
            <person name="Pontaroli A.C."/>
            <person name="Estep M."/>
            <person name="Feng L."/>
            <person name="Vaughn J.N."/>
            <person name="Grimwood J."/>
            <person name="Jenkins J."/>
            <person name="Barry K."/>
            <person name="Lindquist E."/>
            <person name="Hellsten U."/>
            <person name="Deshpande S."/>
            <person name="Wang X."/>
            <person name="Wu X."/>
            <person name="Mitros T."/>
            <person name="Triplett J."/>
            <person name="Yang X."/>
            <person name="Ye C.Y."/>
            <person name="Mauro-Herrera M."/>
            <person name="Wang L."/>
            <person name="Li P."/>
            <person name="Sharma M."/>
            <person name="Sharma R."/>
            <person name="Ronald P.C."/>
            <person name="Panaud O."/>
            <person name="Kellogg E.A."/>
            <person name="Brutnell T.P."/>
            <person name="Doust A.N."/>
            <person name="Tuskan G.A."/>
            <person name="Rokhsar D."/>
            <person name="Devos K.M."/>
        </authorList>
    </citation>
    <scope>NUCLEOTIDE SEQUENCE [LARGE SCALE GENOMIC DNA]</scope>
    <source>
        <strain evidence="2">Yugu1</strain>
    </source>
</reference>
<dbReference type="OrthoDB" id="704603at2759"/>